<name>A0A919FP20_9MICO</name>
<sequence>MIEIATSPTTTTLVIAGDLDLAERDQFPEIAARVVGLRRQLLVIDMCRVTFMDSTGAAFLISLADAGRKRGGATVIRGADERDLFVLEVCGAMELFRVDDEHSCEPAAPDSGFAVMTPRDEDVSPLSRRDASTA</sequence>
<evidence type="ECO:0000313" key="3">
    <source>
        <dbReference type="EMBL" id="GHH69771.1"/>
    </source>
</evidence>
<dbReference type="Gene3D" id="3.30.750.24">
    <property type="entry name" value="STAS domain"/>
    <property type="match status" value="1"/>
</dbReference>
<dbReference type="Proteomes" id="UP000627369">
    <property type="component" value="Unassembled WGS sequence"/>
</dbReference>
<dbReference type="InterPro" id="IPR002645">
    <property type="entry name" value="STAS_dom"/>
</dbReference>
<dbReference type="InterPro" id="IPR036513">
    <property type="entry name" value="STAS_dom_sf"/>
</dbReference>
<proteinExistence type="predicted"/>
<gene>
    <name evidence="3" type="ORF">GCM10017772_15290</name>
</gene>
<feature type="compositionally biased region" description="Basic and acidic residues" evidence="1">
    <location>
        <begin position="118"/>
        <end position="134"/>
    </location>
</feature>
<dbReference type="PROSITE" id="PS50801">
    <property type="entry name" value="STAS"/>
    <property type="match status" value="1"/>
</dbReference>
<evidence type="ECO:0000256" key="1">
    <source>
        <dbReference type="SAM" id="MobiDB-lite"/>
    </source>
</evidence>
<protein>
    <recommendedName>
        <fullName evidence="2">STAS domain-containing protein</fullName>
    </recommendedName>
</protein>
<comment type="caution">
    <text evidence="3">The sequence shown here is derived from an EMBL/GenBank/DDBJ whole genome shotgun (WGS) entry which is preliminary data.</text>
</comment>
<reference evidence="3" key="2">
    <citation type="submission" date="2020-09" db="EMBL/GenBank/DDBJ databases">
        <authorList>
            <person name="Sun Q."/>
            <person name="Zhou Y."/>
        </authorList>
    </citation>
    <scope>NUCLEOTIDE SEQUENCE</scope>
    <source>
        <strain evidence="3">CGMCC 4.7398</strain>
    </source>
</reference>
<dbReference type="Pfam" id="PF01740">
    <property type="entry name" value="STAS"/>
    <property type="match status" value="1"/>
</dbReference>
<dbReference type="SUPFAM" id="SSF52091">
    <property type="entry name" value="SpoIIaa-like"/>
    <property type="match status" value="1"/>
</dbReference>
<feature type="domain" description="STAS" evidence="2">
    <location>
        <begin position="1"/>
        <end position="91"/>
    </location>
</feature>
<dbReference type="CDD" id="cd07043">
    <property type="entry name" value="STAS_anti-anti-sigma_factors"/>
    <property type="match status" value="1"/>
</dbReference>
<reference evidence="3" key="1">
    <citation type="journal article" date="2014" name="Int. J. Syst. Evol. Microbiol.">
        <title>Complete genome sequence of Corynebacterium casei LMG S-19264T (=DSM 44701T), isolated from a smear-ripened cheese.</title>
        <authorList>
            <consortium name="US DOE Joint Genome Institute (JGI-PGF)"/>
            <person name="Walter F."/>
            <person name="Albersmeier A."/>
            <person name="Kalinowski J."/>
            <person name="Ruckert C."/>
        </authorList>
    </citation>
    <scope>NUCLEOTIDE SEQUENCE</scope>
    <source>
        <strain evidence="3">CGMCC 4.7398</strain>
    </source>
</reference>
<feature type="region of interest" description="Disordered" evidence="1">
    <location>
        <begin position="107"/>
        <end position="134"/>
    </location>
</feature>
<dbReference type="AlphaFoldDB" id="A0A919FP20"/>
<evidence type="ECO:0000259" key="2">
    <source>
        <dbReference type="PROSITE" id="PS50801"/>
    </source>
</evidence>
<keyword evidence="4" id="KW-1185">Reference proteome</keyword>
<dbReference type="EMBL" id="BNAS01000002">
    <property type="protein sequence ID" value="GHH69771.1"/>
    <property type="molecule type" value="Genomic_DNA"/>
</dbReference>
<dbReference type="RefSeq" id="WP_189668680.1">
    <property type="nucleotide sequence ID" value="NZ_BNAS01000002.1"/>
</dbReference>
<organism evidence="3 4">
    <name type="scientific">Promicromonospora soli</name>
    <dbReference type="NCBI Taxonomy" id="2035533"/>
    <lineage>
        <taxon>Bacteria</taxon>
        <taxon>Bacillati</taxon>
        <taxon>Actinomycetota</taxon>
        <taxon>Actinomycetes</taxon>
        <taxon>Micrococcales</taxon>
        <taxon>Promicromonosporaceae</taxon>
        <taxon>Promicromonospora</taxon>
    </lineage>
</organism>
<accession>A0A919FP20</accession>
<evidence type="ECO:0000313" key="4">
    <source>
        <dbReference type="Proteomes" id="UP000627369"/>
    </source>
</evidence>